<dbReference type="Pfam" id="PF01400">
    <property type="entry name" value="Astacin"/>
    <property type="match status" value="1"/>
</dbReference>
<gene>
    <name evidence="2" type="ORF">BK666_02260</name>
</gene>
<dbReference type="GO" id="GO:0004222">
    <property type="term" value="F:metalloendopeptidase activity"/>
    <property type="evidence" value="ECO:0007669"/>
    <property type="project" value="InterPro"/>
</dbReference>
<dbReference type="OrthoDB" id="3669864at2"/>
<organism evidence="2 3">
    <name type="scientific">Pseudomonas frederiksbergensis</name>
    <dbReference type="NCBI Taxonomy" id="104087"/>
    <lineage>
        <taxon>Bacteria</taxon>
        <taxon>Pseudomonadati</taxon>
        <taxon>Pseudomonadota</taxon>
        <taxon>Gammaproteobacteria</taxon>
        <taxon>Pseudomonadales</taxon>
        <taxon>Pseudomonadaceae</taxon>
        <taxon>Pseudomonas</taxon>
    </lineage>
</organism>
<evidence type="ECO:0000313" key="2">
    <source>
        <dbReference type="EMBL" id="RON52942.1"/>
    </source>
</evidence>
<feature type="domain" description="Peptidase metallopeptidase" evidence="1">
    <location>
        <begin position="43"/>
        <end position="174"/>
    </location>
</feature>
<evidence type="ECO:0000313" key="3">
    <source>
        <dbReference type="Proteomes" id="UP000285349"/>
    </source>
</evidence>
<dbReference type="Proteomes" id="UP000285349">
    <property type="component" value="Unassembled WGS sequence"/>
</dbReference>
<dbReference type="AlphaFoldDB" id="A0A423KIF3"/>
<sequence>MKKTKPCSIIPPKDRLASYRAAITENPNNASNNDLSILGMGDYKKLWKPGRELKIRFLEDVSSSFLLAFSKAITHWIKHVNLKFVIVPNGDADIRITTDSDDNKSLIGTDALTFDQDEATMYLETTPSDENFESTVLHEMGHALGYLHEHLHRDATIPWNREKVYAHYSEHYEWDEQQVDEQVLTPYSGAIVDTEYDKNSIMHYAIDKELTDGVWEVGINTVLSKLDIEMAKSTYPVDPDDLPWKDL</sequence>
<dbReference type="RefSeq" id="WP_123508096.1">
    <property type="nucleotide sequence ID" value="NZ_MOBQ01000002.1"/>
</dbReference>
<reference evidence="2 3" key="1">
    <citation type="submission" date="2016-10" db="EMBL/GenBank/DDBJ databases">
        <title>Comparative genome analysis of multiple Pseudomonas spp. focuses on biocontrol and plant growth promoting traits.</title>
        <authorList>
            <person name="Tao X.-Y."/>
            <person name="Taylor C.G."/>
        </authorList>
    </citation>
    <scope>NUCLEOTIDE SEQUENCE [LARGE SCALE GENOMIC DNA]</scope>
    <source>
        <strain evidence="2 3">37A10</strain>
    </source>
</reference>
<evidence type="ECO:0000259" key="1">
    <source>
        <dbReference type="SMART" id="SM00235"/>
    </source>
</evidence>
<dbReference type="GO" id="GO:0008270">
    <property type="term" value="F:zinc ion binding"/>
    <property type="evidence" value="ECO:0007669"/>
    <property type="project" value="InterPro"/>
</dbReference>
<dbReference type="GO" id="GO:0006508">
    <property type="term" value="P:proteolysis"/>
    <property type="evidence" value="ECO:0007669"/>
    <property type="project" value="InterPro"/>
</dbReference>
<proteinExistence type="predicted"/>
<accession>A0A423KIF3</accession>
<dbReference type="EMBL" id="MOBQ01000002">
    <property type="protein sequence ID" value="RON52942.1"/>
    <property type="molecule type" value="Genomic_DNA"/>
</dbReference>
<name>A0A423KIF3_9PSED</name>
<protein>
    <recommendedName>
        <fullName evidence="1">Peptidase metallopeptidase domain-containing protein</fullName>
    </recommendedName>
</protein>
<dbReference type="InterPro" id="IPR001506">
    <property type="entry name" value="Peptidase_M12A"/>
</dbReference>
<dbReference type="InterPro" id="IPR024079">
    <property type="entry name" value="MetalloPept_cat_dom_sf"/>
</dbReference>
<comment type="caution">
    <text evidence="2">The sequence shown here is derived from an EMBL/GenBank/DDBJ whole genome shotgun (WGS) entry which is preliminary data.</text>
</comment>
<dbReference type="Gene3D" id="3.40.390.10">
    <property type="entry name" value="Collagenase (Catalytic Domain)"/>
    <property type="match status" value="1"/>
</dbReference>
<dbReference type="SUPFAM" id="SSF55486">
    <property type="entry name" value="Metalloproteases ('zincins'), catalytic domain"/>
    <property type="match status" value="1"/>
</dbReference>
<dbReference type="SMART" id="SM00235">
    <property type="entry name" value="ZnMc"/>
    <property type="match status" value="1"/>
</dbReference>
<dbReference type="InterPro" id="IPR006026">
    <property type="entry name" value="Peptidase_Metallo"/>
</dbReference>